<dbReference type="InParanoid" id="D8TGA3"/>
<dbReference type="HOGENOM" id="CLU_1655182_0_0_1"/>
<accession>D8TGA3</accession>
<sequence>MFLCTWRAGARRDDPSHPSSPAQCSLDDPSLEIDSSFRWNLRLECKLVERDFVLVIPFLLSGEQLAVVVKDLQVDHNSQNCKYTAKEVQLVISLCLIFQPGKAALAKAKQTIIASRQLRGDSILLQAGKLTLIVSVASLVEHILDAGKVPSKRASLQKQR</sequence>
<keyword evidence="2" id="KW-1185">Reference proteome</keyword>
<gene>
    <name evidence="1" type="ORF">SELMODRAFT_432528</name>
</gene>
<evidence type="ECO:0000313" key="1">
    <source>
        <dbReference type="EMBL" id="EFJ04313.1"/>
    </source>
</evidence>
<reference evidence="1 2" key="1">
    <citation type="journal article" date="2011" name="Science">
        <title>The Selaginella genome identifies genetic changes associated with the evolution of vascular plants.</title>
        <authorList>
            <person name="Banks J.A."/>
            <person name="Nishiyama T."/>
            <person name="Hasebe M."/>
            <person name="Bowman J.L."/>
            <person name="Gribskov M."/>
            <person name="dePamphilis C."/>
            <person name="Albert V.A."/>
            <person name="Aono N."/>
            <person name="Aoyama T."/>
            <person name="Ambrose B.A."/>
            <person name="Ashton N.W."/>
            <person name="Axtell M.J."/>
            <person name="Barker E."/>
            <person name="Barker M.S."/>
            <person name="Bennetzen J.L."/>
            <person name="Bonawitz N.D."/>
            <person name="Chapple C."/>
            <person name="Cheng C."/>
            <person name="Correa L.G."/>
            <person name="Dacre M."/>
            <person name="DeBarry J."/>
            <person name="Dreyer I."/>
            <person name="Elias M."/>
            <person name="Engstrom E.M."/>
            <person name="Estelle M."/>
            <person name="Feng L."/>
            <person name="Finet C."/>
            <person name="Floyd S.K."/>
            <person name="Frommer W.B."/>
            <person name="Fujita T."/>
            <person name="Gramzow L."/>
            <person name="Gutensohn M."/>
            <person name="Harholt J."/>
            <person name="Hattori M."/>
            <person name="Heyl A."/>
            <person name="Hirai T."/>
            <person name="Hiwatashi Y."/>
            <person name="Ishikawa M."/>
            <person name="Iwata M."/>
            <person name="Karol K.G."/>
            <person name="Koehler B."/>
            <person name="Kolukisaoglu U."/>
            <person name="Kubo M."/>
            <person name="Kurata T."/>
            <person name="Lalonde S."/>
            <person name="Li K."/>
            <person name="Li Y."/>
            <person name="Litt A."/>
            <person name="Lyons E."/>
            <person name="Manning G."/>
            <person name="Maruyama T."/>
            <person name="Michael T.P."/>
            <person name="Mikami K."/>
            <person name="Miyazaki S."/>
            <person name="Morinaga S."/>
            <person name="Murata T."/>
            <person name="Mueller-Roeber B."/>
            <person name="Nelson D.R."/>
            <person name="Obara M."/>
            <person name="Oguri Y."/>
            <person name="Olmstead R.G."/>
            <person name="Onodera N."/>
            <person name="Petersen B.L."/>
            <person name="Pils B."/>
            <person name="Prigge M."/>
            <person name="Rensing S.A."/>
            <person name="Riano-Pachon D.M."/>
            <person name="Roberts A.W."/>
            <person name="Sato Y."/>
            <person name="Scheller H.V."/>
            <person name="Schulz B."/>
            <person name="Schulz C."/>
            <person name="Shakirov E.V."/>
            <person name="Shibagaki N."/>
            <person name="Shinohara N."/>
            <person name="Shippen D.E."/>
            <person name="Soerensen I."/>
            <person name="Sotooka R."/>
            <person name="Sugimoto N."/>
            <person name="Sugita M."/>
            <person name="Sumikawa N."/>
            <person name="Tanurdzic M."/>
            <person name="Theissen G."/>
            <person name="Ulvskov P."/>
            <person name="Wakazuki S."/>
            <person name="Weng J.K."/>
            <person name="Willats W.W."/>
            <person name="Wipf D."/>
            <person name="Wolf P.G."/>
            <person name="Yang L."/>
            <person name="Zimmer A.D."/>
            <person name="Zhu Q."/>
            <person name="Mitros T."/>
            <person name="Hellsten U."/>
            <person name="Loque D."/>
            <person name="Otillar R."/>
            <person name="Salamov A."/>
            <person name="Schmutz J."/>
            <person name="Shapiro H."/>
            <person name="Lindquist E."/>
            <person name="Lucas S."/>
            <person name="Rokhsar D."/>
            <person name="Grigoriev I.V."/>
        </authorList>
    </citation>
    <scope>NUCLEOTIDE SEQUENCE [LARGE SCALE GENOMIC DNA]</scope>
</reference>
<dbReference type="AlphaFoldDB" id="D8TGA3"/>
<name>D8TGA3_SELML</name>
<dbReference type="Proteomes" id="UP000001514">
    <property type="component" value="Unassembled WGS sequence"/>
</dbReference>
<evidence type="ECO:0000313" key="2">
    <source>
        <dbReference type="Proteomes" id="UP000001514"/>
    </source>
</evidence>
<dbReference type="KEGG" id="smo:SELMODRAFT_432528"/>
<dbReference type="EMBL" id="GL377977">
    <property type="protein sequence ID" value="EFJ04313.1"/>
    <property type="molecule type" value="Genomic_DNA"/>
</dbReference>
<proteinExistence type="predicted"/>
<organism evidence="2">
    <name type="scientific">Selaginella moellendorffii</name>
    <name type="common">Spikemoss</name>
    <dbReference type="NCBI Taxonomy" id="88036"/>
    <lineage>
        <taxon>Eukaryota</taxon>
        <taxon>Viridiplantae</taxon>
        <taxon>Streptophyta</taxon>
        <taxon>Embryophyta</taxon>
        <taxon>Tracheophyta</taxon>
        <taxon>Lycopodiopsida</taxon>
        <taxon>Selaginellales</taxon>
        <taxon>Selaginellaceae</taxon>
        <taxon>Selaginella</taxon>
    </lineage>
</organism>
<protein>
    <submittedName>
        <fullName evidence="1">Uncharacterized protein</fullName>
    </submittedName>
</protein>
<dbReference type="Gramene" id="EFJ04313">
    <property type="protein sequence ID" value="EFJ04313"/>
    <property type="gene ID" value="SELMODRAFT_432528"/>
</dbReference>